<dbReference type="PROSITE" id="PS51910">
    <property type="entry name" value="GH18_2"/>
    <property type="match status" value="1"/>
</dbReference>
<dbReference type="AlphaFoldDB" id="A0A1M7NI83"/>
<feature type="domain" description="GH18" evidence="4">
    <location>
        <begin position="63"/>
        <end position="353"/>
    </location>
</feature>
<dbReference type="InterPro" id="IPR017853">
    <property type="entry name" value="GH"/>
</dbReference>
<feature type="transmembrane region" description="Helical" evidence="3">
    <location>
        <begin position="7"/>
        <end position="25"/>
    </location>
</feature>
<dbReference type="InterPro" id="IPR050314">
    <property type="entry name" value="Glycosyl_Hydrlase_18"/>
</dbReference>
<proteinExistence type="predicted"/>
<evidence type="ECO:0000256" key="2">
    <source>
        <dbReference type="ARBA" id="ARBA00012729"/>
    </source>
</evidence>
<dbReference type="Gene3D" id="3.40.5.30">
    <property type="entry name" value="(Trans)glycosidases - domain 2"/>
    <property type="match status" value="1"/>
</dbReference>
<dbReference type="PANTHER" id="PTHR11177">
    <property type="entry name" value="CHITINASE"/>
    <property type="match status" value="1"/>
</dbReference>
<evidence type="ECO:0000259" key="4">
    <source>
        <dbReference type="PROSITE" id="PS51910"/>
    </source>
</evidence>
<dbReference type="OrthoDB" id="9809277at2"/>
<dbReference type="PANTHER" id="PTHR11177:SF317">
    <property type="entry name" value="CHITINASE 12-RELATED"/>
    <property type="match status" value="1"/>
</dbReference>
<organism evidence="5 6">
    <name type="scientific">Anaerosporobacter mobilis DSM 15930</name>
    <dbReference type="NCBI Taxonomy" id="1120996"/>
    <lineage>
        <taxon>Bacteria</taxon>
        <taxon>Bacillati</taxon>
        <taxon>Bacillota</taxon>
        <taxon>Clostridia</taxon>
        <taxon>Lachnospirales</taxon>
        <taxon>Lachnospiraceae</taxon>
        <taxon>Anaerosporobacter</taxon>
    </lineage>
</organism>
<dbReference type="RefSeq" id="WP_073291727.1">
    <property type="nucleotide sequence ID" value="NZ_FRCP01000029.1"/>
</dbReference>
<comment type="catalytic activity">
    <reaction evidence="1">
        <text>Random endo-hydrolysis of N-acetyl-beta-D-glucosaminide (1-&gt;4)-beta-linkages in chitin and chitodextrins.</text>
        <dbReference type="EC" id="3.2.1.14"/>
    </reaction>
</comment>
<dbReference type="Proteomes" id="UP000184038">
    <property type="component" value="Unassembled WGS sequence"/>
</dbReference>
<accession>A0A1M7NI83</accession>
<dbReference type="InterPro" id="IPR011583">
    <property type="entry name" value="Chitinase_II/V-like_cat"/>
</dbReference>
<name>A0A1M7NI83_9FIRM</name>
<evidence type="ECO:0000256" key="3">
    <source>
        <dbReference type="SAM" id="Phobius"/>
    </source>
</evidence>
<evidence type="ECO:0000313" key="5">
    <source>
        <dbReference type="EMBL" id="SHN03486.1"/>
    </source>
</evidence>
<gene>
    <name evidence="5" type="ORF">SAMN02746066_04524</name>
</gene>
<dbReference type="GO" id="GO:0008061">
    <property type="term" value="F:chitin binding"/>
    <property type="evidence" value="ECO:0007669"/>
    <property type="project" value="InterPro"/>
</dbReference>
<dbReference type="InterPro" id="IPR001223">
    <property type="entry name" value="Glyco_hydro18_cat"/>
</dbReference>
<dbReference type="STRING" id="1120996.SAMN02746066_04524"/>
<protein>
    <recommendedName>
        <fullName evidence="2">chitinase</fullName>
        <ecNumber evidence="2">3.2.1.14</ecNumber>
    </recommendedName>
</protein>
<dbReference type="EMBL" id="FRCP01000029">
    <property type="protein sequence ID" value="SHN03486.1"/>
    <property type="molecule type" value="Genomic_DNA"/>
</dbReference>
<keyword evidence="3" id="KW-0812">Transmembrane</keyword>
<reference evidence="5 6" key="1">
    <citation type="submission" date="2016-11" db="EMBL/GenBank/DDBJ databases">
        <authorList>
            <person name="Jaros S."/>
            <person name="Januszkiewicz K."/>
            <person name="Wedrychowicz H."/>
        </authorList>
    </citation>
    <scope>NUCLEOTIDE SEQUENCE [LARGE SCALE GENOMIC DNA]</scope>
    <source>
        <strain evidence="5 6">DSM 15930</strain>
    </source>
</reference>
<dbReference type="Pfam" id="PF00704">
    <property type="entry name" value="Glyco_hydro_18"/>
    <property type="match status" value="1"/>
</dbReference>
<dbReference type="EC" id="3.2.1.14" evidence="2"/>
<sequence length="356" mass="40047">MKYHSRLFKIILVIVLCITMIPIYLGSQVKETKVFLPDTNVKTNLKELIKSNVSGPVITFDSFKRVAYYPDWYADVVDDVPFSKLTHINYAFAIPTSDGNIRDLEDTAIVNKLISTSHNNGVKVLIAVGGWSYNGYPLEDTFAKATNTDEKCEKLANSILNIIDTYGFDGADIDWEYPRKKTRSQYNVFMTYLKQGLDSRGKLLTAAVVGNGSIGYGQTDTVLNMLDWVNVMAYDGNDSSGHSPYDFAVECGEYWTKTRGLNKDKVVLGVPFYERPNWASYADIIENNSANAYKDSTVMNGTTVYYNGINTMKDKTSWACNNVGGIMIWEIMMDSKNEQLSLLSTIYDTTKELLDK</sequence>
<evidence type="ECO:0000313" key="6">
    <source>
        <dbReference type="Proteomes" id="UP000184038"/>
    </source>
</evidence>
<dbReference type="GO" id="GO:0005975">
    <property type="term" value="P:carbohydrate metabolic process"/>
    <property type="evidence" value="ECO:0007669"/>
    <property type="project" value="InterPro"/>
</dbReference>
<dbReference type="SUPFAM" id="SSF51445">
    <property type="entry name" value="(Trans)glycosidases"/>
    <property type="match status" value="1"/>
</dbReference>
<evidence type="ECO:0000256" key="1">
    <source>
        <dbReference type="ARBA" id="ARBA00000822"/>
    </source>
</evidence>
<keyword evidence="6" id="KW-1185">Reference proteome</keyword>
<keyword evidence="3" id="KW-0472">Membrane</keyword>
<dbReference type="Gene3D" id="3.20.20.80">
    <property type="entry name" value="Glycosidases"/>
    <property type="match status" value="1"/>
</dbReference>
<dbReference type="SMART" id="SM00636">
    <property type="entry name" value="Glyco_18"/>
    <property type="match status" value="1"/>
</dbReference>
<dbReference type="GO" id="GO:0008843">
    <property type="term" value="F:endochitinase activity"/>
    <property type="evidence" value="ECO:0007669"/>
    <property type="project" value="UniProtKB-EC"/>
</dbReference>
<keyword evidence="3" id="KW-1133">Transmembrane helix</keyword>